<evidence type="ECO:0000256" key="4">
    <source>
        <dbReference type="ARBA" id="ARBA00022801"/>
    </source>
</evidence>
<dbReference type="SUPFAM" id="SSF51445">
    <property type="entry name" value="(Trans)glycosidases"/>
    <property type="match status" value="1"/>
</dbReference>
<dbReference type="RefSeq" id="WP_078785180.1">
    <property type="nucleotide sequence ID" value="NZ_FUYF01000017.1"/>
</dbReference>
<dbReference type="GeneID" id="93338765"/>
<keyword evidence="5" id="KW-0326">Glycosidase</keyword>
<dbReference type="STRING" id="745368.SAMN02745178_02323"/>
<dbReference type="GO" id="GO:0016139">
    <property type="term" value="P:glycoside catabolic process"/>
    <property type="evidence" value="ECO:0007669"/>
    <property type="project" value="TreeGrafter"/>
</dbReference>
<dbReference type="Pfam" id="PF01120">
    <property type="entry name" value="Alpha_L_fucos"/>
    <property type="match status" value="1"/>
</dbReference>
<evidence type="ECO:0000313" key="9">
    <source>
        <dbReference type="Proteomes" id="UP000190286"/>
    </source>
</evidence>
<dbReference type="Gene3D" id="2.60.120.260">
    <property type="entry name" value="Galactose-binding domain-like"/>
    <property type="match status" value="1"/>
</dbReference>
<dbReference type="InterPro" id="IPR057739">
    <property type="entry name" value="Glyco_hydro_29_N"/>
</dbReference>
<organism evidence="8 9">
    <name type="scientific">Gemmiger formicilis</name>
    <dbReference type="NCBI Taxonomy" id="745368"/>
    <lineage>
        <taxon>Bacteria</taxon>
        <taxon>Bacillati</taxon>
        <taxon>Bacillota</taxon>
        <taxon>Clostridia</taxon>
        <taxon>Eubacteriales</taxon>
        <taxon>Gemmiger</taxon>
    </lineage>
</organism>
<dbReference type="AlphaFoldDB" id="A0A1T4XTS7"/>
<evidence type="ECO:0000256" key="5">
    <source>
        <dbReference type="ARBA" id="ARBA00023295"/>
    </source>
</evidence>
<proteinExistence type="inferred from homology"/>
<dbReference type="PANTHER" id="PTHR10030">
    <property type="entry name" value="ALPHA-L-FUCOSIDASE"/>
    <property type="match status" value="1"/>
</dbReference>
<dbReference type="SMART" id="SM00812">
    <property type="entry name" value="Alpha_L_fucos"/>
    <property type="match status" value="1"/>
</dbReference>
<dbReference type="OrthoDB" id="107551at2"/>
<accession>A0A1T4XTS7</accession>
<keyword evidence="9" id="KW-1185">Reference proteome</keyword>
<name>A0A1T4XTS7_9FIRM</name>
<dbReference type="SUPFAM" id="SSF49785">
    <property type="entry name" value="Galactose-binding domain-like"/>
    <property type="match status" value="1"/>
</dbReference>
<evidence type="ECO:0000256" key="3">
    <source>
        <dbReference type="ARBA" id="ARBA00022729"/>
    </source>
</evidence>
<dbReference type="GO" id="GO:0004560">
    <property type="term" value="F:alpha-L-fucosidase activity"/>
    <property type="evidence" value="ECO:0007669"/>
    <property type="project" value="InterPro"/>
</dbReference>
<evidence type="ECO:0000256" key="1">
    <source>
        <dbReference type="ARBA" id="ARBA00007951"/>
    </source>
</evidence>
<dbReference type="InterPro" id="IPR008979">
    <property type="entry name" value="Galactose-bd-like_sf"/>
</dbReference>
<gene>
    <name evidence="8" type="ORF">SAMN02745178_02323</name>
</gene>
<dbReference type="EC" id="3.2.1.51" evidence="2"/>
<evidence type="ECO:0000256" key="2">
    <source>
        <dbReference type="ARBA" id="ARBA00012662"/>
    </source>
</evidence>
<protein>
    <recommendedName>
        <fullName evidence="2">alpha-L-fucosidase</fullName>
        <ecNumber evidence="2">3.2.1.51</ecNumber>
    </recommendedName>
</protein>
<dbReference type="GO" id="GO:0006004">
    <property type="term" value="P:fucose metabolic process"/>
    <property type="evidence" value="ECO:0007669"/>
    <property type="project" value="TreeGrafter"/>
</dbReference>
<sequence length="470" mass="52627">MRTPEEQIRYAASITPSLRQLAWQQLEFYAFTHFGMNTFTNREWGDGTEDPALFNPDALDADQWVAAVKSAGMKALILTCKHHDGFCLWPSAYTEHSVKNSPWKDGKGDVVREVSDACRRGGIKFGVYLSPWDRHDARYGQGKPYDDYFVSQLTELSTNYGDIFCFWFDGACGEGKNGKKQIYDWERYYAVLRKLQPNAVLNVCGPDVRWCGNEAGHCRKAEWSVVPAELRDAERTASKSQQADDGKFSRKIDSQDEDIGSRAVIRNARELVWYPSEVDTSIRTGWFYHPEEDTDVRTAGELLDIYLDAVGANASLLLNIPPDTHGRIAAADCASLAELGAKIRQIFADNVTEKAEITADSAIAQHPITQAVDGMANTYWQAAYGQESDTITLKFPELQKVSCVVLGEHLPTGQRIESGEIWADGSKAAEFTVVGHKRICRFTPVDVQTLTIKITASRTEPTLRLLEVYQ</sequence>
<dbReference type="InterPro" id="IPR000933">
    <property type="entry name" value="Glyco_hydro_29"/>
</dbReference>
<dbReference type="GO" id="GO:0005764">
    <property type="term" value="C:lysosome"/>
    <property type="evidence" value="ECO:0007669"/>
    <property type="project" value="TreeGrafter"/>
</dbReference>
<dbReference type="InterPro" id="IPR017853">
    <property type="entry name" value="GH"/>
</dbReference>
<feature type="domain" description="Glycoside hydrolase family 29 N-terminal" evidence="7">
    <location>
        <begin position="52"/>
        <end position="341"/>
    </location>
</feature>
<feature type="region of interest" description="Disordered" evidence="6">
    <location>
        <begin position="234"/>
        <end position="254"/>
    </location>
</feature>
<comment type="similarity">
    <text evidence="1">Belongs to the glycosyl hydrolase 29 family.</text>
</comment>
<dbReference type="PANTHER" id="PTHR10030:SF37">
    <property type="entry name" value="ALPHA-L-FUCOSIDASE-RELATED"/>
    <property type="match status" value="1"/>
</dbReference>
<keyword evidence="3" id="KW-0732">Signal</keyword>
<evidence type="ECO:0000259" key="7">
    <source>
        <dbReference type="Pfam" id="PF01120"/>
    </source>
</evidence>
<dbReference type="FunFam" id="3.20.20.80:FF:000052">
    <property type="entry name" value="Putative alpha-L-fucosidase 1"/>
    <property type="match status" value="1"/>
</dbReference>
<evidence type="ECO:0000256" key="6">
    <source>
        <dbReference type="SAM" id="MobiDB-lite"/>
    </source>
</evidence>
<reference evidence="8 9" key="1">
    <citation type="submission" date="2017-02" db="EMBL/GenBank/DDBJ databases">
        <authorList>
            <person name="Peterson S.W."/>
        </authorList>
    </citation>
    <scope>NUCLEOTIDE SEQUENCE [LARGE SCALE GENOMIC DNA]</scope>
    <source>
        <strain evidence="8 9">ATCC 27749</strain>
    </source>
</reference>
<dbReference type="EMBL" id="FUYF01000017">
    <property type="protein sequence ID" value="SKA92962.1"/>
    <property type="molecule type" value="Genomic_DNA"/>
</dbReference>
<dbReference type="Proteomes" id="UP000190286">
    <property type="component" value="Unassembled WGS sequence"/>
</dbReference>
<keyword evidence="4" id="KW-0378">Hydrolase</keyword>
<dbReference type="Gene3D" id="3.20.20.80">
    <property type="entry name" value="Glycosidases"/>
    <property type="match status" value="1"/>
</dbReference>
<evidence type="ECO:0000313" key="8">
    <source>
        <dbReference type="EMBL" id="SKA92962.1"/>
    </source>
</evidence>